<dbReference type="Proteomes" id="UP000812287">
    <property type="component" value="Unassembled WGS sequence"/>
</dbReference>
<name>A0A9P7VWU4_9AGAR</name>
<comment type="caution">
    <text evidence="1">The sequence shown here is derived from an EMBL/GenBank/DDBJ whole genome shotgun (WGS) entry which is preliminary data.</text>
</comment>
<dbReference type="GeneID" id="66112638"/>
<keyword evidence="2" id="KW-1185">Reference proteome</keyword>
<proteinExistence type="predicted"/>
<organism evidence="1 2">
    <name type="scientific">Guyanagaster necrorhizus</name>
    <dbReference type="NCBI Taxonomy" id="856835"/>
    <lineage>
        <taxon>Eukaryota</taxon>
        <taxon>Fungi</taxon>
        <taxon>Dikarya</taxon>
        <taxon>Basidiomycota</taxon>
        <taxon>Agaricomycotina</taxon>
        <taxon>Agaricomycetes</taxon>
        <taxon>Agaricomycetidae</taxon>
        <taxon>Agaricales</taxon>
        <taxon>Marasmiineae</taxon>
        <taxon>Physalacriaceae</taxon>
        <taxon>Guyanagaster</taxon>
    </lineage>
</organism>
<evidence type="ECO:0000313" key="1">
    <source>
        <dbReference type="EMBL" id="KAG7448419.1"/>
    </source>
</evidence>
<reference evidence="1" key="1">
    <citation type="submission" date="2020-11" db="EMBL/GenBank/DDBJ databases">
        <title>Adaptations for nitrogen fixation in a non-lichenized fungal sporocarp promotes dispersal by wood-feeding termites.</title>
        <authorList>
            <consortium name="DOE Joint Genome Institute"/>
            <person name="Koch R.A."/>
            <person name="Yoon G."/>
            <person name="Arayal U."/>
            <person name="Lail K."/>
            <person name="Amirebrahimi M."/>
            <person name="Labutti K."/>
            <person name="Lipzen A."/>
            <person name="Riley R."/>
            <person name="Barry K."/>
            <person name="Henrissat B."/>
            <person name="Grigoriev I.V."/>
            <person name="Herr J.R."/>
            <person name="Aime M.C."/>
        </authorList>
    </citation>
    <scope>NUCLEOTIDE SEQUENCE</scope>
    <source>
        <strain evidence="1">MCA 3950</strain>
    </source>
</reference>
<dbReference type="AlphaFoldDB" id="A0A9P7VWU4"/>
<sequence>MSLSGLLSLSDLCCRVNGRLIIFYISAYLIVDEDIKMRRKYTFTPIPSNHLIMESLTSSQEMHFSPREMYYSRDDSKLDLMFTNTELGDRVYADFSSEILDTPPELLYLCAIVQAMIVVPRMSYWYMLEHAILSPRGELFLQYAVHNSLSNPYHSLPVYADSVSPALACRRFTFPIDIENVDSLKHCANALRNMIANGSLTQLKRYLEPVSQEMMIAVHATGQDNFEDLPPACTTDLAVECVERGMWSLVEILSNGVDVGGNLHYEVAGTIGYCCPGYGLVSNVEKDQDTKTTFYREIIRLVDRPTKEEQDGEDSED</sequence>
<dbReference type="RefSeq" id="XP_043041919.1">
    <property type="nucleotide sequence ID" value="XM_043190341.1"/>
</dbReference>
<accession>A0A9P7VWU4</accession>
<protein>
    <submittedName>
        <fullName evidence="1">Uncharacterized protein</fullName>
    </submittedName>
</protein>
<dbReference type="OrthoDB" id="2922374at2759"/>
<dbReference type="EMBL" id="MU250529">
    <property type="protein sequence ID" value="KAG7448419.1"/>
    <property type="molecule type" value="Genomic_DNA"/>
</dbReference>
<evidence type="ECO:0000313" key="2">
    <source>
        <dbReference type="Proteomes" id="UP000812287"/>
    </source>
</evidence>
<gene>
    <name evidence="1" type="ORF">BT62DRAFT_992504</name>
</gene>